<dbReference type="AlphaFoldDB" id="W0HWL8"/>
<sequence length="653" mass="74680">MSKNVQQLVAELPEVYQTIYGHPEWAQAASRDCYDRIDTLGAIYDQLAAKLGRPLRVLDLGCAQGFFCLSLAERGATVKGVDFQEENIAVCRALADENPQLDASFATGRIEEVIDALEPGQYDLAIGLSVFHHIVHLHGVTRTQRWLARLASCTEAMILELALRGEPLYWGPSQPADPRELLRDCAFFHEIARFNTHLSAIYRPLYVVSQHWLLLEGHCEVIEQWRDAPYTEAQEAHHGSRRYYFGKNYFCKVINFNLADGSLLEAENQRNQDELRRECAFLGAPPSGFVAPALLGHGISDSEGWLITERLEGELLRDRLLREDGLDRARIIGELLEQLTLLEQAGLYHDDLRSWNVLINRNDAVRLIDYGSIGAEKTDCVWPYDLFQSWSIFVNELFNPPATKLDLLRPFALSPFNVPEPFRRWLFAAWRQPAQTLTFAKLQALFAQRERLPACAENETGMERWVAAMESGLQQLQLHVHHLPGERVAPPPSSDVDAPFADLLRRTESLEQQMAEQLERQRDSDDRLAAVLRSRSWRLMAPYRYAGLQYHLLRQHGVKGRARHAAKRALRAGYAQIHRRPALKSWVINTLHKSGYYPQARQLFQRLFPLSHSVEEGMQQATHDAQRARLSAQLNEMDSVPEEVRNIYQQLKK</sequence>
<keyword evidence="3" id="KW-0949">S-adenosyl-L-methionine</keyword>
<reference evidence="5 6" key="1">
    <citation type="journal article" date="2014" name="Genome Biol. Evol.">
        <title>Genome degeneration and adaptation in a nascent stage of symbiosis.</title>
        <authorList>
            <person name="Oakeson K.F."/>
            <person name="Gil R."/>
            <person name="Clayton A.L."/>
            <person name="Dunn D.M."/>
            <person name="von Niederhausern A.C."/>
            <person name="Hamil C."/>
            <person name="Aoyagi A."/>
            <person name="Duval B."/>
            <person name="Baca A."/>
            <person name="Silva F.J."/>
            <person name="Vallier A."/>
            <person name="Jackson D.G."/>
            <person name="Latorre A."/>
            <person name="Weiss R.B."/>
            <person name="Heddi A."/>
            <person name="Moya A."/>
            <person name="Dale C."/>
        </authorList>
    </citation>
    <scope>NUCLEOTIDE SEQUENCE [LARGE SCALE GENOMIC DNA]</scope>
    <source>
        <strain evidence="5 6">HS1</strain>
    </source>
</reference>
<dbReference type="InterPro" id="IPR011009">
    <property type="entry name" value="Kinase-like_dom_sf"/>
</dbReference>
<dbReference type="Gene3D" id="3.30.200.20">
    <property type="entry name" value="Phosphorylase Kinase, domain 1"/>
    <property type="match status" value="1"/>
</dbReference>
<organism evidence="5 6">
    <name type="scientific">Sodalis praecaptivus</name>
    <dbReference type="NCBI Taxonomy" id="1239307"/>
    <lineage>
        <taxon>Bacteria</taxon>
        <taxon>Pseudomonadati</taxon>
        <taxon>Pseudomonadota</taxon>
        <taxon>Gammaproteobacteria</taxon>
        <taxon>Enterobacterales</taxon>
        <taxon>Bruguierivoracaceae</taxon>
        <taxon>Sodalis</taxon>
    </lineage>
</organism>
<dbReference type="GO" id="GO:0032259">
    <property type="term" value="P:methylation"/>
    <property type="evidence" value="ECO:0007669"/>
    <property type="project" value="UniProtKB-KW"/>
</dbReference>
<dbReference type="Pfam" id="PF13847">
    <property type="entry name" value="Methyltransf_31"/>
    <property type="match status" value="1"/>
</dbReference>
<dbReference type="PANTHER" id="PTHR43464:SF19">
    <property type="entry name" value="UBIQUINONE BIOSYNTHESIS O-METHYLTRANSFERASE, MITOCHONDRIAL"/>
    <property type="match status" value="1"/>
</dbReference>
<dbReference type="Proteomes" id="UP000019028">
    <property type="component" value="Chromosome"/>
</dbReference>
<dbReference type="PANTHER" id="PTHR43464">
    <property type="entry name" value="METHYLTRANSFERASE"/>
    <property type="match status" value="1"/>
</dbReference>
<dbReference type="SUPFAM" id="SSF56112">
    <property type="entry name" value="Protein kinase-like (PK-like)"/>
    <property type="match status" value="1"/>
</dbReference>
<dbReference type="InterPro" id="IPR025714">
    <property type="entry name" value="Methyltranfer_dom"/>
</dbReference>
<evidence type="ECO:0000313" key="6">
    <source>
        <dbReference type="Proteomes" id="UP000019028"/>
    </source>
</evidence>
<dbReference type="PROSITE" id="PS00109">
    <property type="entry name" value="PROTEIN_KINASE_TYR"/>
    <property type="match status" value="1"/>
</dbReference>
<protein>
    <recommendedName>
        <fullName evidence="4">Methyltransferase domain-containing protein</fullName>
    </recommendedName>
</protein>
<name>W0HWL8_9GAMM</name>
<dbReference type="SUPFAM" id="SSF53335">
    <property type="entry name" value="S-adenosyl-L-methionine-dependent methyltransferases"/>
    <property type="match status" value="1"/>
</dbReference>
<gene>
    <name evidence="5" type="ORF">Sant_1470</name>
</gene>
<dbReference type="CDD" id="cd02440">
    <property type="entry name" value="AdoMet_MTases"/>
    <property type="match status" value="1"/>
</dbReference>
<evidence type="ECO:0000259" key="4">
    <source>
        <dbReference type="Pfam" id="PF13847"/>
    </source>
</evidence>
<dbReference type="GO" id="GO:0004672">
    <property type="term" value="F:protein kinase activity"/>
    <property type="evidence" value="ECO:0007669"/>
    <property type="project" value="InterPro"/>
</dbReference>
<dbReference type="InterPro" id="IPR008266">
    <property type="entry name" value="Tyr_kinase_AS"/>
</dbReference>
<dbReference type="RefSeq" id="WP_025421662.1">
    <property type="nucleotide sequence ID" value="NZ_CP006569.1"/>
</dbReference>
<proteinExistence type="predicted"/>
<dbReference type="Gene3D" id="3.40.50.150">
    <property type="entry name" value="Vaccinia Virus protein VP39"/>
    <property type="match status" value="1"/>
</dbReference>
<dbReference type="EMBL" id="CP006569">
    <property type="protein sequence ID" value="AHF76528.1"/>
    <property type="molecule type" value="Genomic_DNA"/>
</dbReference>
<feature type="domain" description="Methyltransferase" evidence="4">
    <location>
        <begin position="55"/>
        <end position="140"/>
    </location>
</feature>
<dbReference type="OrthoDB" id="9791837at2"/>
<evidence type="ECO:0000256" key="1">
    <source>
        <dbReference type="ARBA" id="ARBA00022603"/>
    </source>
</evidence>
<evidence type="ECO:0000313" key="5">
    <source>
        <dbReference type="EMBL" id="AHF76528.1"/>
    </source>
</evidence>
<dbReference type="PATRIC" id="fig|1239307.3.peg.1591"/>
<accession>W0HWL8</accession>
<evidence type="ECO:0000256" key="3">
    <source>
        <dbReference type="ARBA" id="ARBA00022691"/>
    </source>
</evidence>
<keyword evidence="6" id="KW-1185">Reference proteome</keyword>
<dbReference type="InterPro" id="IPR029063">
    <property type="entry name" value="SAM-dependent_MTases_sf"/>
</dbReference>
<evidence type="ECO:0000256" key="2">
    <source>
        <dbReference type="ARBA" id="ARBA00022679"/>
    </source>
</evidence>
<keyword evidence="1" id="KW-0489">Methyltransferase</keyword>
<keyword evidence="2" id="KW-0808">Transferase</keyword>
<dbReference type="HOGENOM" id="CLU_021247_0_0_6"/>
<dbReference type="KEGG" id="sod:Sant_1470"/>
<dbReference type="Gene3D" id="1.10.510.10">
    <property type="entry name" value="Transferase(Phosphotransferase) domain 1"/>
    <property type="match status" value="1"/>
</dbReference>
<dbReference type="GO" id="GO:0008168">
    <property type="term" value="F:methyltransferase activity"/>
    <property type="evidence" value="ECO:0007669"/>
    <property type="project" value="UniProtKB-KW"/>
</dbReference>